<comment type="function">
    <text evidence="12">Involved in the system for phosphate transport across the cytoplasmic membrane.</text>
</comment>
<keyword evidence="5 12" id="KW-0813">Transport</keyword>
<dbReference type="eggNOG" id="COG0226">
    <property type="taxonomic scope" value="Bacteria"/>
</dbReference>
<reference evidence="14 15" key="1">
    <citation type="submission" date="2013-03" db="EMBL/GenBank/DDBJ databases">
        <title>The Genome Sequence of Enterococcus dispar ATCC_51266 (Illumina only assembly).</title>
        <authorList>
            <consortium name="The Broad Institute Genomics Platform"/>
            <consortium name="The Broad Institute Genome Sequencing Center for Infectious Disease"/>
            <person name="Earl A."/>
            <person name="Russ C."/>
            <person name="Gilmore M."/>
            <person name="Surin D."/>
            <person name="Walker B."/>
            <person name="Young S."/>
            <person name="Zeng Q."/>
            <person name="Gargeya S."/>
            <person name="Fitzgerald M."/>
            <person name="Haas B."/>
            <person name="Abouelleil A."/>
            <person name="Allen A.W."/>
            <person name="Alvarado L."/>
            <person name="Arachchi H.M."/>
            <person name="Berlin A.M."/>
            <person name="Chapman S.B."/>
            <person name="Gainer-Dewar J."/>
            <person name="Goldberg J."/>
            <person name="Griggs A."/>
            <person name="Gujja S."/>
            <person name="Hansen M."/>
            <person name="Howarth C."/>
            <person name="Imamovic A."/>
            <person name="Ireland A."/>
            <person name="Larimer J."/>
            <person name="McCowan C."/>
            <person name="Murphy C."/>
            <person name="Pearson M."/>
            <person name="Poon T.W."/>
            <person name="Priest M."/>
            <person name="Roberts A."/>
            <person name="Saif S."/>
            <person name="Shea T."/>
            <person name="Sisk P."/>
            <person name="Sykes S."/>
            <person name="Wortman J."/>
            <person name="Nusbaum C."/>
            <person name="Birren B."/>
        </authorList>
    </citation>
    <scope>NUCLEOTIDE SEQUENCE [LARGE SCALE GENOMIC DNA]</scope>
    <source>
        <strain evidence="14 15">ATCC 51266</strain>
    </source>
</reference>
<evidence type="ECO:0000256" key="5">
    <source>
        <dbReference type="ARBA" id="ARBA00022448"/>
    </source>
</evidence>
<dbReference type="Gene3D" id="3.40.190.10">
    <property type="entry name" value="Periplasmic binding protein-like II"/>
    <property type="match status" value="2"/>
</dbReference>
<dbReference type="OrthoDB" id="9790048at2"/>
<keyword evidence="11 12" id="KW-0449">Lipoprotein</keyword>
<evidence type="ECO:0000256" key="4">
    <source>
        <dbReference type="ARBA" id="ARBA00011529"/>
    </source>
</evidence>
<keyword evidence="15" id="KW-1185">Reference proteome</keyword>
<evidence type="ECO:0000256" key="10">
    <source>
        <dbReference type="ARBA" id="ARBA00023139"/>
    </source>
</evidence>
<feature type="signal peptide" evidence="12">
    <location>
        <begin position="1"/>
        <end position="18"/>
    </location>
</feature>
<dbReference type="GO" id="GO:0006817">
    <property type="term" value="P:phosphate ion transport"/>
    <property type="evidence" value="ECO:0007669"/>
    <property type="project" value="UniProtKB-UniRule"/>
</dbReference>
<protein>
    <recommendedName>
        <fullName evidence="12">Phosphate-binding protein</fullName>
    </recommendedName>
</protein>
<evidence type="ECO:0000256" key="12">
    <source>
        <dbReference type="RuleBase" id="RU367119"/>
    </source>
</evidence>
<evidence type="ECO:0000256" key="8">
    <source>
        <dbReference type="ARBA" id="ARBA00022729"/>
    </source>
</evidence>
<sequence length="295" mass="31170">MKKVYLVATAAVATLLLAACGNGNTGSAKEADKDSGAKITAVGSTALQPLVDAAKESFESQNPTYQITVQGGGSGTGLSQVSAGAVTIGNSDVFAEEKEGVDAKALVDHKVAVVGMAPVVNKEVGVKNISKEQLIAIFTGKVTNWKEIGGKDEKIAVVNRASGSGTRATFEKWGLEGATAIQSQEQDSSGTVKKIVAQTPGAISYLALSYIDESLQELSLDNIAPTAENIATNKWPIWSYEHMYTKGEPDKEVKKFLDYLLTADIQDGPVKELGYLPITSMKIERSVDGKVTQNK</sequence>
<dbReference type="HOGENOM" id="CLU_026228_5_0_9"/>
<comment type="caution">
    <text evidence="14">The sequence shown here is derived from an EMBL/GenBank/DDBJ whole genome shotgun (WGS) entry which is preliminary data.</text>
</comment>
<evidence type="ECO:0000259" key="13">
    <source>
        <dbReference type="Pfam" id="PF12849"/>
    </source>
</evidence>
<dbReference type="NCBIfam" id="TIGR02136">
    <property type="entry name" value="ptsS_2"/>
    <property type="match status" value="1"/>
</dbReference>
<keyword evidence="10 12" id="KW-0564">Palmitate</keyword>
<dbReference type="FunFam" id="3.40.190.10:FF:000107">
    <property type="entry name" value="Phosphate ABC transporter, phosphate-binding protein"/>
    <property type="match status" value="1"/>
</dbReference>
<dbReference type="PROSITE" id="PS51257">
    <property type="entry name" value="PROKAR_LIPOPROTEIN"/>
    <property type="match status" value="1"/>
</dbReference>
<gene>
    <name evidence="14" type="ORF">OMK_00306</name>
</gene>
<feature type="domain" description="PBP" evidence="13">
    <location>
        <begin position="34"/>
        <end position="262"/>
    </location>
</feature>
<dbReference type="AlphaFoldDB" id="S1N927"/>
<comment type="subcellular location">
    <subcellularLocation>
        <location evidence="2 12">Cell membrane</location>
        <topology evidence="2 12">Lipid-anchor</topology>
    </subcellularLocation>
</comment>
<accession>S1N927</accession>
<comment type="similarity">
    <text evidence="3 12">Belongs to the PstS family.</text>
</comment>
<dbReference type="CDD" id="cd13653">
    <property type="entry name" value="PBP2_phosphate_like_1"/>
    <property type="match status" value="1"/>
</dbReference>
<organism evidence="14 15">
    <name type="scientific">Enterococcus dispar ATCC 51266</name>
    <dbReference type="NCBI Taxonomy" id="1139219"/>
    <lineage>
        <taxon>Bacteria</taxon>
        <taxon>Bacillati</taxon>
        <taxon>Bacillota</taxon>
        <taxon>Bacilli</taxon>
        <taxon>Lactobacillales</taxon>
        <taxon>Enterococcaceae</taxon>
        <taxon>Enterococcus</taxon>
    </lineage>
</organism>
<evidence type="ECO:0000256" key="7">
    <source>
        <dbReference type="ARBA" id="ARBA00022592"/>
    </source>
</evidence>
<dbReference type="PANTHER" id="PTHR30570">
    <property type="entry name" value="PERIPLASMIC PHOSPHATE BINDING COMPONENT OF PHOSPHATE ABC TRANSPORTER"/>
    <property type="match status" value="1"/>
</dbReference>
<evidence type="ECO:0000256" key="6">
    <source>
        <dbReference type="ARBA" id="ARBA00022475"/>
    </source>
</evidence>
<dbReference type="InterPro" id="IPR011862">
    <property type="entry name" value="Phos-bd"/>
</dbReference>
<evidence type="ECO:0000313" key="15">
    <source>
        <dbReference type="Proteomes" id="UP000014127"/>
    </source>
</evidence>
<dbReference type="InterPro" id="IPR050811">
    <property type="entry name" value="Phosphate_ABC_transporter"/>
</dbReference>
<keyword evidence="9" id="KW-0472">Membrane</keyword>
<dbReference type="RefSeq" id="WP_016171531.1">
    <property type="nucleotide sequence ID" value="NZ_ASWK01000001.1"/>
</dbReference>
<dbReference type="SUPFAM" id="SSF53850">
    <property type="entry name" value="Periplasmic binding protein-like II"/>
    <property type="match status" value="1"/>
</dbReference>
<evidence type="ECO:0000256" key="1">
    <source>
        <dbReference type="ARBA" id="ARBA00002841"/>
    </source>
</evidence>
<dbReference type="Pfam" id="PF12849">
    <property type="entry name" value="PBP_like_2"/>
    <property type="match status" value="1"/>
</dbReference>
<dbReference type="InterPro" id="IPR024370">
    <property type="entry name" value="PBP_domain"/>
</dbReference>
<dbReference type="PANTHER" id="PTHR30570:SF4">
    <property type="entry name" value="PHOSPHATE-BINDING PROTEIN PSTS 1"/>
    <property type="match status" value="1"/>
</dbReference>
<evidence type="ECO:0000256" key="2">
    <source>
        <dbReference type="ARBA" id="ARBA00004193"/>
    </source>
</evidence>
<name>S1N927_9ENTE</name>
<keyword evidence="7 12" id="KW-0592">Phosphate transport</keyword>
<dbReference type="GO" id="GO:0005886">
    <property type="term" value="C:plasma membrane"/>
    <property type="evidence" value="ECO:0007669"/>
    <property type="project" value="UniProtKB-SubCell"/>
</dbReference>
<dbReference type="Proteomes" id="UP000014127">
    <property type="component" value="Unassembled WGS sequence"/>
</dbReference>
<keyword evidence="6 12" id="KW-1003">Cell membrane</keyword>
<evidence type="ECO:0000256" key="9">
    <source>
        <dbReference type="ARBA" id="ARBA00023136"/>
    </source>
</evidence>
<dbReference type="EMBL" id="AHYR01000002">
    <property type="protein sequence ID" value="EOT43748.1"/>
    <property type="molecule type" value="Genomic_DNA"/>
</dbReference>
<evidence type="ECO:0000256" key="3">
    <source>
        <dbReference type="ARBA" id="ARBA00008725"/>
    </source>
</evidence>
<comment type="subunit">
    <text evidence="4 12">The complex is composed of two ATP-binding proteins (PstB), two transmembrane proteins (PstC and PstA) and a solute-binding protein (PstS).</text>
</comment>
<evidence type="ECO:0000256" key="11">
    <source>
        <dbReference type="ARBA" id="ARBA00023288"/>
    </source>
</evidence>
<proteinExistence type="inferred from homology"/>
<keyword evidence="8 12" id="KW-0732">Signal</keyword>
<evidence type="ECO:0000313" key="14">
    <source>
        <dbReference type="EMBL" id="EOT43748.1"/>
    </source>
</evidence>
<dbReference type="GO" id="GO:0042301">
    <property type="term" value="F:phosphate ion binding"/>
    <property type="evidence" value="ECO:0007669"/>
    <property type="project" value="UniProtKB-UniRule"/>
</dbReference>
<feature type="chain" id="PRO_5039759624" description="Phosphate-binding protein" evidence="12">
    <location>
        <begin position="19"/>
        <end position="295"/>
    </location>
</feature>
<dbReference type="PATRIC" id="fig|1139219.3.peg.298"/>
<dbReference type="STRING" id="44009.RV01_GL001151"/>
<comment type="function">
    <text evidence="1">Part of the ABC transporter complex PstSACB involved in phosphate import.</text>
</comment>